<evidence type="ECO:0000313" key="6">
    <source>
        <dbReference type="Proteomes" id="UP000656042"/>
    </source>
</evidence>
<comment type="caution">
    <text evidence="5">The sequence shown here is derived from an EMBL/GenBank/DDBJ whole genome shotgun (WGS) entry which is preliminary data.</text>
</comment>
<dbReference type="InterPro" id="IPR058593">
    <property type="entry name" value="ARB_07466-like_C"/>
</dbReference>
<reference evidence="5" key="1">
    <citation type="journal article" date="2014" name="Int. J. Syst. Evol. Microbiol.">
        <title>Complete genome sequence of Corynebacterium casei LMG S-19264T (=DSM 44701T), isolated from a smear-ripened cheese.</title>
        <authorList>
            <consortium name="US DOE Joint Genome Institute (JGI-PGF)"/>
            <person name="Walter F."/>
            <person name="Albersmeier A."/>
            <person name="Kalinowski J."/>
            <person name="Ruckert C."/>
        </authorList>
    </citation>
    <scope>NUCLEOTIDE SEQUENCE</scope>
    <source>
        <strain evidence="5">CGMCC 4.7299</strain>
    </source>
</reference>
<dbReference type="EMBL" id="BMMX01000015">
    <property type="protein sequence ID" value="GGK98362.1"/>
    <property type="molecule type" value="Genomic_DNA"/>
</dbReference>
<reference evidence="5" key="2">
    <citation type="submission" date="2020-09" db="EMBL/GenBank/DDBJ databases">
        <authorList>
            <person name="Sun Q."/>
            <person name="Zhou Y."/>
        </authorList>
    </citation>
    <scope>NUCLEOTIDE SEQUENCE</scope>
    <source>
        <strain evidence="5">CGMCC 4.7299</strain>
    </source>
</reference>
<feature type="chain" id="PRO_5038645971" description="ARB-07466-like C-terminal domain-containing protein" evidence="3">
    <location>
        <begin position="32"/>
        <end position="351"/>
    </location>
</feature>
<feature type="domain" description="ARB-07466-like C-terminal" evidence="4">
    <location>
        <begin position="240"/>
        <end position="345"/>
    </location>
</feature>
<feature type="coiled-coil region" evidence="1">
    <location>
        <begin position="154"/>
        <end position="188"/>
    </location>
</feature>
<dbReference type="Proteomes" id="UP000656042">
    <property type="component" value="Unassembled WGS sequence"/>
</dbReference>
<feature type="compositionally biased region" description="Basic and acidic residues" evidence="2">
    <location>
        <begin position="40"/>
        <end position="54"/>
    </location>
</feature>
<organism evidence="5 6">
    <name type="scientific">Mangrovihabitans endophyticus</name>
    <dbReference type="NCBI Taxonomy" id="1751298"/>
    <lineage>
        <taxon>Bacteria</taxon>
        <taxon>Bacillati</taxon>
        <taxon>Actinomycetota</taxon>
        <taxon>Actinomycetes</taxon>
        <taxon>Micromonosporales</taxon>
        <taxon>Micromonosporaceae</taxon>
        <taxon>Mangrovihabitans</taxon>
    </lineage>
</organism>
<evidence type="ECO:0000256" key="1">
    <source>
        <dbReference type="SAM" id="Coils"/>
    </source>
</evidence>
<name>A0A8J3C2B4_9ACTN</name>
<sequence length="351" mass="38086">MTARPRGWLIWALTPLVAATMTIAPASSASAEPGSSSSSSDDKSKKSDEDKTADEGDEDTLLNDVLEATGRRYQTAKDAVAKSTKAQLALSVQVKNAEARRDALIPQVSAVANQQYRTGGVSTMSFLLDSGSTTAFLHRAISLEEINSLNDGKLRQLNAAIDEVQASKARLDAEVKAQKQNYSAMAKQKEEADKAFALVGGKTVTKGFVLAKSPVADPAPRNSSGGFSPEACTQDDPTTSGCVTKRTLHMYKEVRKAGFNRFAGCHRNGGPFEHPKGRACDWSLQKSGFAPFHNDDTFQYGNNLMAFAVRNADRLGILYVIWNRMIWFPASGWKTYHGVSAHIDHVHISML</sequence>
<dbReference type="RefSeq" id="WP_189080355.1">
    <property type="nucleotide sequence ID" value="NZ_BMMX01000015.1"/>
</dbReference>
<keyword evidence="3" id="KW-0732">Signal</keyword>
<protein>
    <recommendedName>
        <fullName evidence="4">ARB-07466-like C-terminal domain-containing protein</fullName>
    </recommendedName>
</protein>
<dbReference type="AlphaFoldDB" id="A0A8J3C2B4"/>
<evidence type="ECO:0000259" key="4">
    <source>
        <dbReference type="Pfam" id="PF26571"/>
    </source>
</evidence>
<accession>A0A8J3C2B4</accession>
<keyword evidence="6" id="KW-1185">Reference proteome</keyword>
<proteinExistence type="predicted"/>
<dbReference type="Pfam" id="PF26571">
    <property type="entry name" value="VldE"/>
    <property type="match status" value="1"/>
</dbReference>
<evidence type="ECO:0000256" key="3">
    <source>
        <dbReference type="SAM" id="SignalP"/>
    </source>
</evidence>
<feature type="compositionally biased region" description="Low complexity" evidence="2">
    <location>
        <begin position="26"/>
        <end position="39"/>
    </location>
</feature>
<evidence type="ECO:0000313" key="5">
    <source>
        <dbReference type="EMBL" id="GGK98362.1"/>
    </source>
</evidence>
<keyword evidence="1" id="KW-0175">Coiled coil</keyword>
<dbReference type="Gene3D" id="6.10.250.3150">
    <property type="match status" value="1"/>
</dbReference>
<feature type="region of interest" description="Disordered" evidence="2">
    <location>
        <begin position="26"/>
        <end position="63"/>
    </location>
</feature>
<evidence type="ECO:0000256" key="2">
    <source>
        <dbReference type="SAM" id="MobiDB-lite"/>
    </source>
</evidence>
<feature type="region of interest" description="Disordered" evidence="2">
    <location>
        <begin position="217"/>
        <end position="238"/>
    </location>
</feature>
<gene>
    <name evidence="5" type="ORF">GCM10012284_35700</name>
</gene>
<feature type="signal peptide" evidence="3">
    <location>
        <begin position="1"/>
        <end position="31"/>
    </location>
</feature>